<dbReference type="AlphaFoldDB" id="A0A0E9UV96"/>
<name>A0A0E9UV96_ANGAN</name>
<proteinExistence type="predicted"/>
<sequence length="38" mass="4658">MEWFPDCVITGSCEQNKIVFTWCSEFDSFWWLKQKPKI</sequence>
<dbReference type="EMBL" id="GBXM01039704">
    <property type="protein sequence ID" value="JAH68873.1"/>
    <property type="molecule type" value="Transcribed_RNA"/>
</dbReference>
<evidence type="ECO:0000313" key="1">
    <source>
        <dbReference type="EMBL" id="JAH68873.1"/>
    </source>
</evidence>
<organism evidence="1">
    <name type="scientific">Anguilla anguilla</name>
    <name type="common">European freshwater eel</name>
    <name type="synonym">Muraena anguilla</name>
    <dbReference type="NCBI Taxonomy" id="7936"/>
    <lineage>
        <taxon>Eukaryota</taxon>
        <taxon>Metazoa</taxon>
        <taxon>Chordata</taxon>
        <taxon>Craniata</taxon>
        <taxon>Vertebrata</taxon>
        <taxon>Euteleostomi</taxon>
        <taxon>Actinopterygii</taxon>
        <taxon>Neopterygii</taxon>
        <taxon>Teleostei</taxon>
        <taxon>Anguilliformes</taxon>
        <taxon>Anguillidae</taxon>
        <taxon>Anguilla</taxon>
    </lineage>
</organism>
<reference evidence="1" key="1">
    <citation type="submission" date="2014-11" db="EMBL/GenBank/DDBJ databases">
        <authorList>
            <person name="Amaro Gonzalez C."/>
        </authorList>
    </citation>
    <scope>NUCLEOTIDE SEQUENCE</scope>
</reference>
<protein>
    <submittedName>
        <fullName evidence="1">Uncharacterized protein</fullName>
    </submittedName>
</protein>
<reference evidence="1" key="2">
    <citation type="journal article" date="2015" name="Fish Shellfish Immunol.">
        <title>Early steps in the European eel (Anguilla anguilla)-Vibrio vulnificus interaction in the gills: Role of the RtxA13 toxin.</title>
        <authorList>
            <person name="Callol A."/>
            <person name="Pajuelo D."/>
            <person name="Ebbesson L."/>
            <person name="Teles M."/>
            <person name="MacKenzie S."/>
            <person name="Amaro C."/>
        </authorList>
    </citation>
    <scope>NUCLEOTIDE SEQUENCE</scope>
</reference>
<accession>A0A0E9UV96</accession>